<dbReference type="InterPro" id="IPR050304">
    <property type="entry name" value="MT-severing_AAA_ATPase"/>
</dbReference>
<keyword evidence="5 8" id="KW-0863">Zinc-finger</keyword>
<dbReference type="InterPro" id="IPR000467">
    <property type="entry name" value="G_patch_dom"/>
</dbReference>
<feature type="domain" description="G-patch" evidence="11">
    <location>
        <begin position="826"/>
        <end position="872"/>
    </location>
</feature>
<dbReference type="Pfam" id="PF01585">
    <property type="entry name" value="G-patch"/>
    <property type="match status" value="1"/>
</dbReference>
<feature type="coiled-coil region" evidence="9">
    <location>
        <begin position="910"/>
        <end position="996"/>
    </location>
</feature>
<dbReference type="Pfam" id="PF00004">
    <property type="entry name" value="AAA"/>
    <property type="match status" value="1"/>
</dbReference>
<proteinExistence type="inferred from homology"/>
<dbReference type="InterPro" id="IPR000571">
    <property type="entry name" value="Znf_CCCH"/>
</dbReference>
<dbReference type="GO" id="GO:0008017">
    <property type="term" value="F:microtubule binding"/>
    <property type="evidence" value="ECO:0007669"/>
    <property type="project" value="UniProtKB-ARBA"/>
</dbReference>
<evidence type="ECO:0000256" key="5">
    <source>
        <dbReference type="ARBA" id="ARBA00022771"/>
    </source>
</evidence>
<dbReference type="Gene3D" id="3.40.50.300">
    <property type="entry name" value="P-loop containing nucleotide triphosphate hydrolases"/>
    <property type="match status" value="1"/>
</dbReference>
<evidence type="ECO:0000259" key="11">
    <source>
        <dbReference type="PROSITE" id="PS50174"/>
    </source>
</evidence>
<dbReference type="GO" id="GO:0008270">
    <property type="term" value="F:zinc ion binding"/>
    <property type="evidence" value="ECO:0007669"/>
    <property type="project" value="UniProtKB-KW"/>
</dbReference>
<keyword evidence="3 8" id="KW-0479">Metal-binding</keyword>
<evidence type="ECO:0000313" key="13">
    <source>
        <dbReference type="Proteomes" id="UP000276991"/>
    </source>
</evidence>
<evidence type="ECO:0000259" key="10">
    <source>
        <dbReference type="PROSITE" id="PS50103"/>
    </source>
</evidence>
<dbReference type="FunFam" id="1.10.8.60:FF:000022">
    <property type="entry name" value="Fidgetin like 1"/>
    <property type="match status" value="1"/>
</dbReference>
<dbReference type="GO" id="GO:0016887">
    <property type="term" value="F:ATP hydrolysis activity"/>
    <property type="evidence" value="ECO:0007669"/>
    <property type="project" value="InterPro"/>
</dbReference>
<protein>
    <recommendedName>
        <fullName evidence="14">Zinc finger CCCH-type with G patch domain-containing protein</fullName>
    </recommendedName>
</protein>
<evidence type="ECO:0000256" key="2">
    <source>
        <dbReference type="ARBA" id="ARBA00006914"/>
    </source>
</evidence>
<dbReference type="PROSITE" id="PS50174">
    <property type="entry name" value="G_PATCH"/>
    <property type="match status" value="1"/>
</dbReference>
<dbReference type="InterPro" id="IPR003593">
    <property type="entry name" value="AAA+_ATPase"/>
</dbReference>
<dbReference type="CDD" id="cd20384">
    <property type="entry name" value="Tudor_ZGPAT"/>
    <property type="match status" value="1"/>
</dbReference>
<dbReference type="FunFam" id="3.40.50.300:FF:000093">
    <property type="entry name" value="Fidgetin-like 1"/>
    <property type="match status" value="1"/>
</dbReference>
<dbReference type="InterPro" id="IPR027417">
    <property type="entry name" value="P-loop_NTPase"/>
</dbReference>
<dbReference type="AlphaFoldDB" id="A0A498SAF1"/>
<dbReference type="InterPro" id="IPR003959">
    <property type="entry name" value="ATPase_AAA_core"/>
</dbReference>
<feature type="zinc finger region" description="C3H1-type" evidence="8">
    <location>
        <begin position="689"/>
        <end position="716"/>
    </location>
</feature>
<dbReference type="STRING" id="6277.A0A498SAF1"/>
<dbReference type="SMART" id="SM00443">
    <property type="entry name" value="G_patch"/>
    <property type="match status" value="1"/>
</dbReference>
<dbReference type="Gene3D" id="1.10.8.60">
    <property type="match status" value="1"/>
</dbReference>
<evidence type="ECO:0008006" key="14">
    <source>
        <dbReference type="Google" id="ProtNLM"/>
    </source>
</evidence>
<evidence type="ECO:0000256" key="6">
    <source>
        <dbReference type="ARBA" id="ARBA00022833"/>
    </source>
</evidence>
<feature type="domain" description="C3H1-type" evidence="10">
    <location>
        <begin position="689"/>
        <end position="716"/>
    </location>
</feature>
<dbReference type="Gene3D" id="2.30.30.1190">
    <property type="match status" value="1"/>
</dbReference>
<keyword evidence="7" id="KW-0067">ATP-binding</keyword>
<evidence type="ECO:0000256" key="7">
    <source>
        <dbReference type="ARBA" id="ARBA00022840"/>
    </source>
</evidence>
<dbReference type="GO" id="GO:0008568">
    <property type="term" value="F:microtubule severing ATPase activity"/>
    <property type="evidence" value="ECO:0007669"/>
    <property type="project" value="TreeGrafter"/>
</dbReference>
<dbReference type="SUPFAM" id="SSF52540">
    <property type="entry name" value="P-loop containing nucleoside triphosphate hydrolases"/>
    <property type="match status" value="1"/>
</dbReference>
<dbReference type="OrthoDB" id="10251136at2759"/>
<dbReference type="GO" id="GO:0003676">
    <property type="term" value="F:nucleic acid binding"/>
    <property type="evidence" value="ECO:0007669"/>
    <property type="project" value="InterPro"/>
</dbReference>
<keyword evidence="6 8" id="KW-0862">Zinc</keyword>
<dbReference type="Pfam" id="PF18044">
    <property type="entry name" value="zf-CCCH_4"/>
    <property type="match status" value="1"/>
</dbReference>
<dbReference type="PROSITE" id="PS00674">
    <property type="entry name" value="AAA"/>
    <property type="match status" value="1"/>
</dbReference>
<reference evidence="12 13" key="1">
    <citation type="submission" date="2018-08" db="EMBL/GenBank/DDBJ databases">
        <authorList>
            <person name="Laetsch R D."/>
            <person name="Stevens L."/>
            <person name="Kumar S."/>
            <person name="Blaxter L. M."/>
        </authorList>
    </citation>
    <scope>NUCLEOTIDE SEQUENCE [LARGE SCALE GENOMIC DNA]</scope>
</reference>
<dbReference type="SMART" id="SM00382">
    <property type="entry name" value="AAA"/>
    <property type="match status" value="1"/>
</dbReference>
<dbReference type="InterPro" id="IPR003960">
    <property type="entry name" value="ATPase_AAA_CS"/>
</dbReference>
<gene>
    <name evidence="12" type="ORF">NAV_LOCUS3816</name>
</gene>
<dbReference type="InterPro" id="IPR041569">
    <property type="entry name" value="AAA_lid_3"/>
</dbReference>
<comment type="function">
    <text evidence="1">Transcription repressor.</text>
</comment>
<evidence type="ECO:0000256" key="9">
    <source>
        <dbReference type="SAM" id="Coils"/>
    </source>
</evidence>
<evidence type="ECO:0000256" key="1">
    <source>
        <dbReference type="ARBA" id="ARBA00004062"/>
    </source>
</evidence>
<comment type="similarity">
    <text evidence="2">Belongs to the AAA ATPase family.</text>
</comment>
<keyword evidence="13" id="KW-1185">Reference proteome</keyword>
<sequence length="1014" mass="114083">MPFYSMESGESFGALMNRKRANNVGDNSSSNFDQMELETTNQRYFDFNHDPKFLRMRQKILNNMNNSLPLNVLGVKYPYSTYSDMYAGFEKYYRIMAENGAYSELGFDTNFKSASGRPLLKKVMPVLAHNVNADKNKTQRYLGGRRIVLTNGLSMHKMNTRGHSNGAVQNRQAMANGQTRQTMLNNRNRQTAVNGQTKVNGGCKVTSKREGWKADESLKNLDDNIINIIEAEIMSTRTDIQWADVSGLEPAKKALKEIIVLPFLRPDIFKGIRAPPKGVLLFGPPGTGKTMIGRCVASQCKATFFNIAASSITSKWVGEGEKLVRALFAIARVLQPSVVFIDEIDSLLTSRSESEHESSRRIKTEFLIHLDGVATTSDERILILGATNRPQELDSAVKRRFAKRLYIGLPCDAARIQMIQLLLSDQKHNLSDDDVQHVAELTNGYSGADMKQLCSEAAMIPVRNIVDSSSLDIASISADDIRPISFSDFETALHFVRPTVVEKDLEGTVVVPLKTFKEDSSSSAARFKYIFFASSPSLCFALTLLSNAHEVAKICGKTAAERFVTFKISCQKLNGLLRLKEIDAELETCTDLQKRNTLMDSHSDLVELIDLLTENETTSVTEQDFNETRTNADLQDSSQLIGMHCFAPYSRIVDQAVHLHDAVILDFVENSNEEEDDMKVRVLYGHPLEAAMKPCEYFLNDRCNYGNECRFSHGEEVSFSTLQEYQQPDISMVRENSLVLVLGGNKLWSSARVTAIDGEKLAVRLLLTGKEIAVDQNKIYPIPQVVNDAEDEVSTEDLATTSWKEYKQERRGNVTIGDIGDWEKHTRGIGMKLLLKMGYRAGEGLGRRSDGIVHAIQPVIFPKNKSLDICMEAKNRRVVDGMKSRQQQVRQTIAKKLKAAEQPVDVFELLNDTLNKASAAEEQNDKVKEMERLQNCSSTTLGIQALDLNKKLKELKDRERKLREGVARNQRDAATANKLKKNLLKCRDEIQQLLNQQRRLSDLMDSRRKKKDIF</sequence>
<evidence type="ECO:0000256" key="3">
    <source>
        <dbReference type="ARBA" id="ARBA00022723"/>
    </source>
</evidence>
<dbReference type="SMART" id="SM00356">
    <property type="entry name" value="ZnF_C3H1"/>
    <property type="match status" value="1"/>
</dbReference>
<dbReference type="EMBL" id="UPTC01000515">
    <property type="protein sequence ID" value="VBB29007.1"/>
    <property type="molecule type" value="Genomic_DNA"/>
</dbReference>
<evidence type="ECO:0000256" key="8">
    <source>
        <dbReference type="PROSITE-ProRule" id="PRU00723"/>
    </source>
</evidence>
<evidence type="ECO:0000313" key="12">
    <source>
        <dbReference type="EMBL" id="VBB29007.1"/>
    </source>
</evidence>
<dbReference type="GO" id="GO:0005524">
    <property type="term" value="F:ATP binding"/>
    <property type="evidence" value="ECO:0007669"/>
    <property type="project" value="UniProtKB-KW"/>
</dbReference>
<dbReference type="InterPro" id="IPR041367">
    <property type="entry name" value="Znf-CCCH_4"/>
</dbReference>
<dbReference type="PROSITE" id="PS50103">
    <property type="entry name" value="ZF_C3H1"/>
    <property type="match status" value="1"/>
</dbReference>
<keyword evidence="4" id="KW-0547">Nucleotide-binding</keyword>
<evidence type="ECO:0000256" key="4">
    <source>
        <dbReference type="ARBA" id="ARBA00022741"/>
    </source>
</evidence>
<organism evidence="12 13">
    <name type="scientific">Acanthocheilonema viteae</name>
    <name type="common">Filarial nematode worm</name>
    <name type="synonym">Dipetalonema viteae</name>
    <dbReference type="NCBI Taxonomy" id="6277"/>
    <lineage>
        <taxon>Eukaryota</taxon>
        <taxon>Metazoa</taxon>
        <taxon>Ecdysozoa</taxon>
        <taxon>Nematoda</taxon>
        <taxon>Chromadorea</taxon>
        <taxon>Rhabditida</taxon>
        <taxon>Spirurina</taxon>
        <taxon>Spiruromorpha</taxon>
        <taxon>Filarioidea</taxon>
        <taxon>Onchocercidae</taxon>
        <taxon>Acanthocheilonema</taxon>
    </lineage>
</organism>
<name>A0A498SAF1_ACAVI</name>
<accession>A0A498SAF1</accession>
<keyword evidence="9" id="KW-0175">Coiled coil</keyword>
<dbReference type="Pfam" id="PF17862">
    <property type="entry name" value="AAA_lid_3"/>
    <property type="match status" value="1"/>
</dbReference>
<dbReference type="PANTHER" id="PTHR23074:SF17">
    <property type="entry name" value="FIDGETIN-LIKE PROTEIN 1"/>
    <property type="match status" value="1"/>
</dbReference>
<dbReference type="Proteomes" id="UP000276991">
    <property type="component" value="Unassembled WGS sequence"/>
</dbReference>
<dbReference type="PANTHER" id="PTHR23074">
    <property type="entry name" value="AAA DOMAIN-CONTAINING"/>
    <property type="match status" value="1"/>
</dbReference>